<dbReference type="SUPFAM" id="SSF55073">
    <property type="entry name" value="Nucleotide cyclase"/>
    <property type="match status" value="1"/>
</dbReference>
<evidence type="ECO:0000259" key="2">
    <source>
        <dbReference type="PROSITE" id="PS50006"/>
    </source>
</evidence>
<evidence type="ECO:0000256" key="1">
    <source>
        <dbReference type="ARBA" id="ARBA00005381"/>
    </source>
</evidence>
<evidence type="ECO:0000313" key="5">
    <source>
        <dbReference type="Proteomes" id="UP001154265"/>
    </source>
</evidence>
<feature type="domain" description="Guanylate cyclase" evidence="3">
    <location>
        <begin position="190"/>
        <end position="322"/>
    </location>
</feature>
<dbReference type="SMART" id="SM00240">
    <property type="entry name" value="FHA"/>
    <property type="match status" value="1"/>
</dbReference>
<dbReference type="Proteomes" id="UP001154265">
    <property type="component" value="Unassembled WGS sequence"/>
</dbReference>
<dbReference type="CDD" id="cd00060">
    <property type="entry name" value="FHA"/>
    <property type="match status" value="1"/>
</dbReference>
<evidence type="ECO:0000313" key="4">
    <source>
        <dbReference type="EMBL" id="MDG2990363.1"/>
    </source>
</evidence>
<dbReference type="Pfam" id="PF00211">
    <property type="entry name" value="Guanylate_cyc"/>
    <property type="match status" value="1"/>
</dbReference>
<dbReference type="RefSeq" id="WP_277866274.1">
    <property type="nucleotide sequence ID" value="NZ_JAKKUT010000002.1"/>
</dbReference>
<organism evidence="4 5">
    <name type="scientific">Candidatus Synechococcus calcipolaris G9</name>
    <dbReference type="NCBI Taxonomy" id="1497997"/>
    <lineage>
        <taxon>Bacteria</taxon>
        <taxon>Bacillati</taxon>
        <taxon>Cyanobacteriota</taxon>
        <taxon>Cyanophyceae</taxon>
        <taxon>Synechococcales</taxon>
        <taxon>Synechococcaceae</taxon>
        <taxon>Synechococcus</taxon>
    </lineage>
</organism>
<dbReference type="SMART" id="SM00044">
    <property type="entry name" value="CYCc"/>
    <property type="match status" value="1"/>
</dbReference>
<dbReference type="Gene3D" id="2.60.200.20">
    <property type="match status" value="1"/>
</dbReference>
<dbReference type="Pfam" id="PF00498">
    <property type="entry name" value="FHA"/>
    <property type="match status" value="1"/>
</dbReference>
<proteinExistence type="inferred from homology"/>
<dbReference type="PANTHER" id="PTHR43081:SF1">
    <property type="entry name" value="ADENYLATE CYCLASE, TERMINAL-DIFFERENTIATION SPECIFIC"/>
    <property type="match status" value="1"/>
</dbReference>
<sequence length="391" mass="43028">MDAYPNLKVPEPQVLEKLSTHQLVSIIIEQQKIIKSLSQDPIDVPPSADPPPALAKFPPNGPHLILPTEGTACYFPLTSGSCWTVGRSEESSIVLGDRWMSRTHAMIQCMAPGEFYLIDLGSRNGTFVNGRRVSVPVFLQNGDRITFGQTELDFYNEPFTGDLSGDNATLNLGETEGSATVLLHVRRLLSVLVVDIRDFTKLTRQLDEQLLSEVIGTWFHRAGEIIRQYGSWVDKYIGDAVMAVWIHESEEMSAVELQHVLAALHDLKIMTSQLHLQYPLPGALRIGAGINTGYAMVGNTGSGDRPDYTALGDTVNAAFRLESSTKQLGLDVAIGATSYHYMVVGASVPLPFRPQVVTLKGYESPVPAYVGTFEDLRCFLAMSIKRDDTLY</sequence>
<dbReference type="PROSITE" id="PS50006">
    <property type="entry name" value="FHA_DOMAIN"/>
    <property type="match status" value="1"/>
</dbReference>
<reference evidence="4" key="1">
    <citation type="journal article" date="2022" name="Genome Biol. Evol.">
        <title>A New Gene Family Diagnostic for Intracellular Biomineralization of Amorphous Ca Carbonates by Cyanobacteria.</title>
        <authorList>
            <person name="Benzerara K."/>
            <person name="Duprat E."/>
            <person name="Bitard-Feildel T."/>
            <person name="Caumes G."/>
            <person name="Cassier-Chauvat C."/>
            <person name="Chauvat F."/>
            <person name="Dezi M."/>
            <person name="Diop S.I."/>
            <person name="Gaschignard G."/>
            <person name="Gorgen S."/>
            <person name="Gugger M."/>
            <person name="Lopez-Garcia P."/>
            <person name="Millet M."/>
            <person name="Skouri-Panet F."/>
            <person name="Moreira D."/>
            <person name="Callebaut I."/>
        </authorList>
    </citation>
    <scope>NUCLEOTIDE SEQUENCE</scope>
    <source>
        <strain evidence="4">G9</strain>
    </source>
</reference>
<accession>A0ABT6EYT6</accession>
<dbReference type="PANTHER" id="PTHR43081">
    <property type="entry name" value="ADENYLATE CYCLASE, TERMINAL-DIFFERENTIATION SPECIFIC-RELATED"/>
    <property type="match status" value="1"/>
</dbReference>
<dbReference type="InterPro" id="IPR050697">
    <property type="entry name" value="Adenylyl/Guanylyl_Cyclase_3/4"/>
</dbReference>
<dbReference type="Gene3D" id="3.30.70.1230">
    <property type="entry name" value="Nucleotide cyclase"/>
    <property type="match status" value="1"/>
</dbReference>
<dbReference type="EMBL" id="JAKKUT010000002">
    <property type="protein sequence ID" value="MDG2990363.1"/>
    <property type="molecule type" value="Genomic_DNA"/>
</dbReference>
<dbReference type="SUPFAM" id="SSF49879">
    <property type="entry name" value="SMAD/FHA domain"/>
    <property type="match status" value="1"/>
</dbReference>
<dbReference type="InterPro" id="IPR008984">
    <property type="entry name" value="SMAD_FHA_dom_sf"/>
</dbReference>
<evidence type="ECO:0000259" key="3">
    <source>
        <dbReference type="PROSITE" id="PS50125"/>
    </source>
</evidence>
<dbReference type="PROSITE" id="PS50125">
    <property type="entry name" value="GUANYLATE_CYCLASE_2"/>
    <property type="match status" value="1"/>
</dbReference>
<dbReference type="InterPro" id="IPR000253">
    <property type="entry name" value="FHA_dom"/>
</dbReference>
<gene>
    <name evidence="4" type="ORF">L3556_05365</name>
</gene>
<feature type="domain" description="FHA" evidence="2">
    <location>
        <begin position="83"/>
        <end position="133"/>
    </location>
</feature>
<dbReference type="InterPro" id="IPR001054">
    <property type="entry name" value="A/G_cyclase"/>
</dbReference>
<reference evidence="4" key="2">
    <citation type="submission" date="2022-01" db="EMBL/GenBank/DDBJ databases">
        <authorList>
            <person name="Zivanovic Y."/>
            <person name="Moreira D."/>
            <person name="Lopez-Garcia P."/>
        </authorList>
    </citation>
    <scope>NUCLEOTIDE SEQUENCE</scope>
    <source>
        <strain evidence="4">G9</strain>
    </source>
</reference>
<name>A0ABT6EYT6_9SYNE</name>
<dbReference type="CDD" id="cd07302">
    <property type="entry name" value="CHD"/>
    <property type="match status" value="1"/>
</dbReference>
<comment type="caution">
    <text evidence="4">The sequence shown here is derived from an EMBL/GenBank/DDBJ whole genome shotgun (WGS) entry which is preliminary data.</text>
</comment>
<comment type="similarity">
    <text evidence="1">Belongs to the adenylyl cyclase class-3 family.</text>
</comment>
<protein>
    <submittedName>
        <fullName evidence="4">Adenylate/guanylate cyclase domain-containing protein</fullName>
    </submittedName>
</protein>
<keyword evidence="5" id="KW-1185">Reference proteome</keyword>
<dbReference type="InterPro" id="IPR029787">
    <property type="entry name" value="Nucleotide_cyclase"/>
</dbReference>